<keyword evidence="5 8" id="KW-0812">Transmembrane</keyword>
<dbReference type="EMBL" id="AGEI01000012">
    <property type="protein sequence ID" value="EHR35455.1"/>
    <property type="molecule type" value="Genomic_DNA"/>
</dbReference>
<dbReference type="GO" id="GO:0010043">
    <property type="term" value="P:response to zinc ion"/>
    <property type="evidence" value="ECO:0007669"/>
    <property type="project" value="TreeGrafter"/>
</dbReference>
<evidence type="ECO:0000256" key="8">
    <source>
        <dbReference type="RuleBase" id="RU003943"/>
    </source>
</evidence>
<dbReference type="AlphaFoldDB" id="H3NM46"/>
<keyword evidence="4" id="KW-1003">Cell membrane</keyword>
<feature type="transmembrane region" description="Helical" evidence="9">
    <location>
        <begin position="95"/>
        <end position="114"/>
    </location>
</feature>
<dbReference type="GO" id="GO:0043190">
    <property type="term" value="C:ATP-binding cassette (ABC) transporter complex"/>
    <property type="evidence" value="ECO:0007669"/>
    <property type="project" value="InterPro"/>
</dbReference>
<dbReference type="Proteomes" id="UP000004191">
    <property type="component" value="Unassembled WGS sequence"/>
</dbReference>
<dbReference type="OrthoDB" id="9798540at2"/>
<evidence type="ECO:0000256" key="5">
    <source>
        <dbReference type="ARBA" id="ARBA00022692"/>
    </source>
</evidence>
<dbReference type="GO" id="GO:0055085">
    <property type="term" value="P:transmembrane transport"/>
    <property type="evidence" value="ECO:0007669"/>
    <property type="project" value="InterPro"/>
</dbReference>
<feature type="transmembrane region" description="Helical" evidence="9">
    <location>
        <begin position="190"/>
        <end position="214"/>
    </location>
</feature>
<dbReference type="HOGENOM" id="CLU_028808_0_0_9"/>
<protein>
    <recommendedName>
        <fullName evidence="12">ABC 3 transport family protein</fullName>
    </recommendedName>
</protein>
<dbReference type="Pfam" id="PF00950">
    <property type="entry name" value="ABC-3"/>
    <property type="match status" value="1"/>
</dbReference>
<feature type="transmembrane region" description="Helical" evidence="9">
    <location>
        <begin position="37"/>
        <end position="55"/>
    </location>
</feature>
<feature type="transmembrane region" description="Helical" evidence="9">
    <location>
        <begin position="226"/>
        <end position="248"/>
    </location>
</feature>
<evidence type="ECO:0000256" key="7">
    <source>
        <dbReference type="ARBA" id="ARBA00023136"/>
    </source>
</evidence>
<dbReference type="Gene3D" id="1.10.3470.10">
    <property type="entry name" value="ABC transporter involved in vitamin B12 uptake, BtuC"/>
    <property type="match status" value="1"/>
</dbReference>
<organism evidence="10 11">
    <name type="scientific">Helcococcus kunzii ATCC 51366</name>
    <dbReference type="NCBI Taxonomy" id="883114"/>
    <lineage>
        <taxon>Bacteria</taxon>
        <taxon>Bacillati</taxon>
        <taxon>Bacillota</taxon>
        <taxon>Tissierellia</taxon>
        <taxon>Tissierellales</taxon>
        <taxon>Peptoniphilaceae</taxon>
        <taxon>Helcococcus</taxon>
    </lineage>
</organism>
<evidence type="ECO:0000256" key="4">
    <source>
        <dbReference type="ARBA" id="ARBA00022475"/>
    </source>
</evidence>
<keyword evidence="7 9" id="KW-0472">Membrane</keyword>
<accession>H3NM46</accession>
<feature type="transmembrane region" description="Helical" evidence="9">
    <location>
        <begin position="143"/>
        <end position="161"/>
    </location>
</feature>
<evidence type="ECO:0000313" key="11">
    <source>
        <dbReference type="Proteomes" id="UP000004191"/>
    </source>
</evidence>
<dbReference type="CDD" id="cd06550">
    <property type="entry name" value="TM_ABC_iron-siderophores_like"/>
    <property type="match status" value="1"/>
</dbReference>
<dbReference type="eggNOG" id="COG1108">
    <property type="taxonomic scope" value="Bacteria"/>
</dbReference>
<evidence type="ECO:0008006" key="12">
    <source>
        <dbReference type="Google" id="ProtNLM"/>
    </source>
</evidence>
<evidence type="ECO:0000256" key="6">
    <source>
        <dbReference type="ARBA" id="ARBA00022989"/>
    </source>
</evidence>
<evidence type="ECO:0000256" key="1">
    <source>
        <dbReference type="ARBA" id="ARBA00004651"/>
    </source>
</evidence>
<reference evidence="10 11" key="1">
    <citation type="submission" date="2012-01" db="EMBL/GenBank/DDBJ databases">
        <title>The Genome Sequence of Helcococcus kunzii ATCC 51366.</title>
        <authorList>
            <consortium name="The Broad Institute Genome Sequencing Platform"/>
            <person name="Earl A."/>
            <person name="Ward D."/>
            <person name="Feldgarden M."/>
            <person name="Gevers D."/>
            <person name="Huys G."/>
            <person name="Young S.K."/>
            <person name="Zeng Q."/>
            <person name="Gargeya S."/>
            <person name="Fitzgerald M."/>
            <person name="Haas B."/>
            <person name="Abouelleil A."/>
            <person name="Alvarado L."/>
            <person name="Arachchi H.M."/>
            <person name="Berlin A."/>
            <person name="Chapman S.B."/>
            <person name="Gearin G."/>
            <person name="Goldberg J."/>
            <person name="Griggs A."/>
            <person name="Gujja S."/>
            <person name="Hansen M."/>
            <person name="Heiman D."/>
            <person name="Howarth C."/>
            <person name="Larimer J."/>
            <person name="Lui A."/>
            <person name="MacDonald P.J.P."/>
            <person name="McCowen C."/>
            <person name="Montmayeur A."/>
            <person name="Murphy C."/>
            <person name="Neiman D."/>
            <person name="Pearson M."/>
            <person name="Priest M."/>
            <person name="Roberts A."/>
            <person name="Saif S."/>
            <person name="Shea T."/>
            <person name="Sisk P."/>
            <person name="Stolte C."/>
            <person name="Sykes S."/>
            <person name="Wortman J."/>
            <person name="Nusbaum C."/>
            <person name="Birren B."/>
        </authorList>
    </citation>
    <scope>NUCLEOTIDE SEQUENCE [LARGE SCALE GENOMIC DNA]</scope>
    <source>
        <strain evidence="10 11">ATCC 51366</strain>
    </source>
</reference>
<feature type="transmembrane region" description="Helical" evidence="9">
    <location>
        <begin position="254"/>
        <end position="274"/>
    </location>
</feature>
<dbReference type="InterPro" id="IPR001626">
    <property type="entry name" value="ABC_TroCD"/>
</dbReference>
<proteinExistence type="inferred from homology"/>
<comment type="subcellular location">
    <subcellularLocation>
        <location evidence="1 8">Cell membrane</location>
        <topology evidence="1 8">Multi-pass membrane protein</topology>
    </subcellularLocation>
</comment>
<evidence type="ECO:0000256" key="9">
    <source>
        <dbReference type="SAM" id="Phobius"/>
    </source>
</evidence>
<dbReference type="RefSeq" id="WP_005397477.1">
    <property type="nucleotide sequence ID" value="NZ_JH601088.1"/>
</dbReference>
<feature type="transmembrane region" description="Helical" evidence="9">
    <location>
        <begin position="7"/>
        <end position="31"/>
    </location>
</feature>
<dbReference type="InterPro" id="IPR037294">
    <property type="entry name" value="ABC_BtuC-like"/>
</dbReference>
<comment type="similarity">
    <text evidence="2 8">Belongs to the ABC-3 integral membrane protein family.</text>
</comment>
<evidence type="ECO:0000313" key="10">
    <source>
        <dbReference type="EMBL" id="EHR35455.1"/>
    </source>
</evidence>
<dbReference type="GeneID" id="96998414"/>
<evidence type="ECO:0000256" key="3">
    <source>
        <dbReference type="ARBA" id="ARBA00022448"/>
    </source>
</evidence>
<name>H3NM46_9FIRM</name>
<dbReference type="STRING" id="883114.HMPREF9709_00407"/>
<dbReference type="PANTHER" id="PTHR30477:SF3">
    <property type="entry name" value="METAL TRANSPORT SYSTEM MEMBRANE PROTEIN CT_069-RELATED"/>
    <property type="match status" value="1"/>
</dbReference>
<gene>
    <name evidence="10" type="ORF">HMPREF9709_00407</name>
</gene>
<sequence length="282" mass="30666">MKLIFNYSFYIIAIGTVLLAIASSLVGSLNVYKGQSLIGDAMGHAAFPGIILAFMLSSSKNVIFMLIGAALSAGLSYILVEMSGKKSKIDLNSNLAIYLSGFFGLGLVLKTYILGNANFRVSSQAGLDNFIFGQAAYMLKSDIYLIAIVAAICLILITIYYKEFKISLFDYEYAKLVNCPVKKLETIQLLMTILIIAVGIKSVGVVLISSFLIIPNIIASQWSKKFINVLIIGALISSLAAFIGTYLSSAINDFSTGPTIIIILGFFCIFSFVFGKKRREKK</sequence>
<evidence type="ECO:0000256" key="2">
    <source>
        <dbReference type="ARBA" id="ARBA00008034"/>
    </source>
</evidence>
<keyword evidence="11" id="KW-1185">Reference proteome</keyword>
<dbReference type="PANTHER" id="PTHR30477">
    <property type="entry name" value="ABC-TRANSPORTER METAL-BINDING PROTEIN"/>
    <property type="match status" value="1"/>
</dbReference>
<dbReference type="SUPFAM" id="SSF81345">
    <property type="entry name" value="ABC transporter involved in vitamin B12 uptake, BtuC"/>
    <property type="match status" value="1"/>
</dbReference>
<keyword evidence="6 9" id="KW-1133">Transmembrane helix</keyword>
<keyword evidence="3 8" id="KW-0813">Transport</keyword>
<comment type="caution">
    <text evidence="10">The sequence shown here is derived from an EMBL/GenBank/DDBJ whole genome shotgun (WGS) entry which is preliminary data.</text>
</comment>
<feature type="transmembrane region" description="Helical" evidence="9">
    <location>
        <begin position="62"/>
        <end position="80"/>
    </location>
</feature>
<dbReference type="PATRIC" id="fig|883114.3.peg.401"/>